<evidence type="ECO:0000313" key="2">
    <source>
        <dbReference type="EMBL" id="OWZ14640.1"/>
    </source>
</evidence>
<protein>
    <submittedName>
        <fullName evidence="2">Uncharacterized protein</fullName>
    </submittedName>
</protein>
<dbReference type="EMBL" id="NBNE01001292">
    <property type="protein sequence ID" value="OWZ14640.1"/>
    <property type="molecule type" value="Genomic_DNA"/>
</dbReference>
<dbReference type="Proteomes" id="UP000198211">
    <property type="component" value="Unassembled WGS sequence"/>
</dbReference>
<proteinExistence type="predicted"/>
<dbReference type="AlphaFoldDB" id="A0A225WCT9"/>
<reference evidence="3" key="1">
    <citation type="submission" date="2017-03" db="EMBL/GenBank/DDBJ databases">
        <title>Phytopthora megakarya and P. palmivora, two closely related causual agents of cacao black pod achieved similar genome size and gene model numbers by different mechanisms.</title>
        <authorList>
            <person name="Ali S."/>
            <person name="Shao J."/>
            <person name="Larry D.J."/>
            <person name="Kronmiller B."/>
            <person name="Shen D."/>
            <person name="Strem M.D."/>
            <person name="Melnick R.L."/>
            <person name="Guiltinan M.J."/>
            <person name="Tyler B.M."/>
            <person name="Meinhardt L.W."/>
            <person name="Bailey B.A."/>
        </authorList>
    </citation>
    <scope>NUCLEOTIDE SEQUENCE [LARGE SCALE GENOMIC DNA]</scope>
    <source>
        <strain evidence="3">zdho120</strain>
    </source>
</reference>
<dbReference type="OrthoDB" id="117894at2759"/>
<feature type="region of interest" description="Disordered" evidence="1">
    <location>
        <begin position="1"/>
        <end position="26"/>
    </location>
</feature>
<feature type="compositionally biased region" description="Basic and acidic residues" evidence="1">
    <location>
        <begin position="8"/>
        <end position="26"/>
    </location>
</feature>
<name>A0A225WCT9_9STRA</name>
<gene>
    <name evidence="2" type="ORF">PHMEG_00011851</name>
</gene>
<comment type="caution">
    <text evidence="2">The sequence shown here is derived from an EMBL/GenBank/DDBJ whole genome shotgun (WGS) entry which is preliminary data.</text>
</comment>
<feature type="region of interest" description="Disordered" evidence="1">
    <location>
        <begin position="55"/>
        <end position="74"/>
    </location>
</feature>
<accession>A0A225WCT9</accession>
<sequence>MAALMKKQRSEFAHLLAKKEPPQPQHDAELAKLKTFAKNVPQLYAEITHRKSVPQASKSGTCTAPTGQPVPDRTTPKIKGVMCRKFGGQELRAGFEDFILEYEQAIATEALLHQSRWTYQIKASVLVNFLEDKVARFFHSNVSQRRIKKSDFSCDDFMTKLWVEFGCKLNQVQLNMRLTCHKHPKDSWSEYLDYLKYVNRQMADDHSLLLVETFCSNACPELSSTLTPRVDRSNTNYLLEADRILSLLPKTRACK</sequence>
<feature type="compositionally biased region" description="Polar residues" evidence="1">
    <location>
        <begin position="55"/>
        <end position="66"/>
    </location>
</feature>
<organism evidence="2 3">
    <name type="scientific">Phytophthora megakarya</name>
    <dbReference type="NCBI Taxonomy" id="4795"/>
    <lineage>
        <taxon>Eukaryota</taxon>
        <taxon>Sar</taxon>
        <taxon>Stramenopiles</taxon>
        <taxon>Oomycota</taxon>
        <taxon>Peronosporomycetes</taxon>
        <taxon>Peronosporales</taxon>
        <taxon>Peronosporaceae</taxon>
        <taxon>Phytophthora</taxon>
    </lineage>
</organism>
<evidence type="ECO:0000313" key="3">
    <source>
        <dbReference type="Proteomes" id="UP000198211"/>
    </source>
</evidence>
<evidence type="ECO:0000256" key="1">
    <source>
        <dbReference type="SAM" id="MobiDB-lite"/>
    </source>
</evidence>
<keyword evidence="3" id="KW-1185">Reference proteome</keyword>